<protein>
    <recommendedName>
        <fullName evidence="5">RING-type domain-containing protein</fullName>
    </recommendedName>
</protein>
<dbReference type="InterPro" id="IPR011016">
    <property type="entry name" value="Znf_RING-CH"/>
</dbReference>
<evidence type="ECO:0000256" key="2">
    <source>
        <dbReference type="ARBA" id="ARBA00022771"/>
    </source>
</evidence>
<dbReference type="PANTHER" id="PTHR45969">
    <property type="entry name" value="RING ZINC FINGER PROTEIN-RELATED"/>
    <property type="match status" value="1"/>
</dbReference>
<dbReference type="SMART" id="SM00744">
    <property type="entry name" value="RINGv"/>
    <property type="match status" value="1"/>
</dbReference>
<dbReference type="PROSITE" id="PS50089">
    <property type="entry name" value="ZF_RING_2"/>
    <property type="match status" value="1"/>
</dbReference>
<name>A0A7S3V2B5_9STRA</name>
<keyword evidence="1" id="KW-0479">Metal-binding</keyword>
<sequence length="240" mass="27656">MYDMLQLASLRSFWTENLDVEYLETGNADNNAPESVCENDRINAEMENENENDADISEEDFQCPICLDSIREEQGVMRCEARHYYHQACLKQWINHRKTYRGGAKCPMCRGTLQVHAARLRSYLKTSNLSDAERSFITRALLSIQEGADWIYLNQDEIIAYSTIVGGFLWGLYSGWTNRSWGFSDEMLYYGLRRNIRIATSIGWLGGIIGRIVGNYSKRGARMQLPIVNNEQHNSNLRES</sequence>
<dbReference type="CDD" id="cd16448">
    <property type="entry name" value="RING-H2"/>
    <property type="match status" value="1"/>
</dbReference>
<evidence type="ECO:0000259" key="5">
    <source>
        <dbReference type="PROSITE" id="PS50089"/>
    </source>
</evidence>
<dbReference type="AlphaFoldDB" id="A0A7S3V2B5"/>
<evidence type="ECO:0000256" key="4">
    <source>
        <dbReference type="PROSITE-ProRule" id="PRU00175"/>
    </source>
</evidence>
<dbReference type="SMART" id="SM00184">
    <property type="entry name" value="RING"/>
    <property type="match status" value="1"/>
</dbReference>
<dbReference type="GO" id="GO:0008270">
    <property type="term" value="F:zinc ion binding"/>
    <property type="evidence" value="ECO:0007669"/>
    <property type="project" value="UniProtKB-KW"/>
</dbReference>
<accession>A0A7S3V2B5</accession>
<dbReference type="Gene3D" id="3.30.40.10">
    <property type="entry name" value="Zinc/RING finger domain, C3HC4 (zinc finger)"/>
    <property type="match status" value="1"/>
</dbReference>
<gene>
    <name evidence="6" type="ORF">ASTO00021_LOCUS17545</name>
</gene>
<evidence type="ECO:0000256" key="3">
    <source>
        <dbReference type="ARBA" id="ARBA00022833"/>
    </source>
</evidence>
<reference evidence="6" key="1">
    <citation type="submission" date="2021-01" db="EMBL/GenBank/DDBJ databases">
        <authorList>
            <person name="Corre E."/>
            <person name="Pelletier E."/>
            <person name="Niang G."/>
            <person name="Scheremetjew M."/>
            <person name="Finn R."/>
            <person name="Kale V."/>
            <person name="Holt S."/>
            <person name="Cochrane G."/>
            <person name="Meng A."/>
            <person name="Brown T."/>
            <person name="Cohen L."/>
        </authorList>
    </citation>
    <scope>NUCLEOTIDE SEQUENCE</scope>
    <source>
        <strain evidence="6">GSBS06</strain>
    </source>
</reference>
<dbReference type="SUPFAM" id="SSF57850">
    <property type="entry name" value="RING/U-box"/>
    <property type="match status" value="1"/>
</dbReference>
<organism evidence="6">
    <name type="scientific">Aplanochytrium stocchinoi</name>
    <dbReference type="NCBI Taxonomy" id="215587"/>
    <lineage>
        <taxon>Eukaryota</taxon>
        <taxon>Sar</taxon>
        <taxon>Stramenopiles</taxon>
        <taxon>Bigyra</taxon>
        <taxon>Labyrinthulomycetes</taxon>
        <taxon>Thraustochytrida</taxon>
        <taxon>Thraustochytriidae</taxon>
        <taxon>Aplanochytrium</taxon>
    </lineage>
</organism>
<evidence type="ECO:0000256" key="1">
    <source>
        <dbReference type="ARBA" id="ARBA00022723"/>
    </source>
</evidence>
<keyword evidence="3" id="KW-0862">Zinc</keyword>
<feature type="domain" description="RING-type" evidence="5">
    <location>
        <begin position="63"/>
        <end position="110"/>
    </location>
</feature>
<dbReference type="Pfam" id="PF13639">
    <property type="entry name" value="zf-RING_2"/>
    <property type="match status" value="1"/>
</dbReference>
<dbReference type="PANTHER" id="PTHR45969:SF69">
    <property type="entry name" value="FINGER DOMAIN PROTEIN, PUTATIVE (AFU_ORTHOLOGUE AFUA_3G12190)-RELATED"/>
    <property type="match status" value="1"/>
</dbReference>
<dbReference type="GO" id="GO:0061630">
    <property type="term" value="F:ubiquitin protein ligase activity"/>
    <property type="evidence" value="ECO:0007669"/>
    <property type="project" value="TreeGrafter"/>
</dbReference>
<dbReference type="GO" id="GO:0016567">
    <property type="term" value="P:protein ubiquitination"/>
    <property type="evidence" value="ECO:0007669"/>
    <property type="project" value="TreeGrafter"/>
</dbReference>
<evidence type="ECO:0000313" key="6">
    <source>
        <dbReference type="EMBL" id="CAE0447575.1"/>
    </source>
</evidence>
<keyword evidence="2 4" id="KW-0863">Zinc-finger</keyword>
<dbReference type="InterPro" id="IPR001841">
    <property type="entry name" value="Znf_RING"/>
</dbReference>
<proteinExistence type="predicted"/>
<dbReference type="EMBL" id="HBIN01022821">
    <property type="protein sequence ID" value="CAE0447575.1"/>
    <property type="molecule type" value="Transcribed_RNA"/>
</dbReference>
<dbReference type="InterPro" id="IPR013083">
    <property type="entry name" value="Znf_RING/FYVE/PHD"/>
</dbReference>